<dbReference type="Gene3D" id="2.40.30.10">
    <property type="entry name" value="Translation factors"/>
    <property type="match status" value="1"/>
</dbReference>
<dbReference type="CDD" id="cd06193">
    <property type="entry name" value="siderophore_interacting"/>
    <property type="match status" value="1"/>
</dbReference>
<evidence type="ECO:0000313" key="4">
    <source>
        <dbReference type="Proteomes" id="UP001500392"/>
    </source>
</evidence>
<name>A0ABP7X0R0_9GAMM</name>
<comment type="similarity">
    <text evidence="1">Belongs to the SIP oxidoreductase family.</text>
</comment>
<dbReference type="InterPro" id="IPR013113">
    <property type="entry name" value="SIP_FAD-bd"/>
</dbReference>
<keyword evidence="4" id="KW-1185">Reference proteome</keyword>
<accession>A0ABP7X0R0</accession>
<dbReference type="EMBL" id="BAABDM010000006">
    <property type="protein sequence ID" value="GAA4101594.1"/>
    <property type="molecule type" value="Genomic_DNA"/>
</dbReference>
<dbReference type="InterPro" id="IPR039374">
    <property type="entry name" value="SIP_fam"/>
</dbReference>
<dbReference type="PANTHER" id="PTHR30157">
    <property type="entry name" value="FERRIC REDUCTASE, NADPH-DEPENDENT"/>
    <property type="match status" value="1"/>
</dbReference>
<dbReference type="SUPFAM" id="SSF63380">
    <property type="entry name" value="Riboflavin synthase domain-like"/>
    <property type="match status" value="1"/>
</dbReference>
<feature type="domain" description="FAD-binding FR-type" evidence="2">
    <location>
        <begin position="4"/>
        <end position="108"/>
    </location>
</feature>
<dbReference type="PANTHER" id="PTHR30157:SF0">
    <property type="entry name" value="NADPH-DEPENDENT FERRIC-CHELATE REDUCTASE"/>
    <property type="match status" value="1"/>
</dbReference>
<dbReference type="Pfam" id="PF04954">
    <property type="entry name" value="SIP"/>
    <property type="match status" value="1"/>
</dbReference>
<proteinExistence type="inferred from homology"/>
<gene>
    <name evidence="3" type="ORF">GCM10022414_29010</name>
</gene>
<dbReference type="InterPro" id="IPR039261">
    <property type="entry name" value="FNR_nucleotide-bd"/>
</dbReference>
<organism evidence="3 4">
    <name type="scientific">Zhongshania borealis</name>
    <dbReference type="NCBI Taxonomy" id="889488"/>
    <lineage>
        <taxon>Bacteria</taxon>
        <taxon>Pseudomonadati</taxon>
        <taxon>Pseudomonadota</taxon>
        <taxon>Gammaproteobacteria</taxon>
        <taxon>Cellvibrionales</taxon>
        <taxon>Spongiibacteraceae</taxon>
        <taxon>Zhongshania</taxon>
    </lineage>
</organism>
<dbReference type="Gene3D" id="3.40.50.80">
    <property type="entry name" value="Nucleotide-binding domain of ferredoxin-NADP reductase (FNR) module"/>
    <property type="match status" value="1"/>
</dbReference>
<evidence type="ECO:0000259" key="2">
    <source>
        <dbReference type="PROSITE" id="PS51384"/>
    </source>
</evidence>
<dbReference type="InterPro" id="IPR017927">
    <property type="entry name" value="FAD-bd_FR_type"/>
</dbReference>
<sequence>MNKPTPRALEVIRTTALSPHMLRVTLGGEGMNSFPDDQESAYIKLIFPQENNPRPLMRTYTIRQQRLREIDVDFVIHEASGPASTWARSAAAGDKILVGGPGPKKLIDTNAEWFLLVGDMTALPAISVNIMQLPESARGYVVIEVLDKNDIQDLAVPENINVHWLLNPKPDPSGKTLGRYVENLSWLPGKVSAWAACEFSSMRYLRKYLKQTRQLNKDQLYVSSYWKIGNDEDQHKAEKRQDADQLEATT</sequence>
<dbReference type="Pfam" id="PF08021">
    <property type="entry name" value="FAD_binding_9"/>
    <property type="match status" value="1"/>
</dbReference>
<evidence type="ECO:0000256" key="1">
    <source>
        <dbReference type="ARBA" id="ARBA00035644"/>
    </source>
</evidence>
<evidence type="ECO:0000313" key="3">
    <source>
        <dbReference type="EMBL" id="GAA4101594.1"/>
    </source>
</evidence>
<dbReference type="InterPro" id="IPR007037">
    <property type="entry name" value="SIP_rossman_dom"/>
</dbReference>
<dbReference type="RefSeq" id="WP_344937370.1">
    <property type="nucleotide sequence ID" value="NZ_BAABDM010000006.1"/>
</dbReference>
<protein>
    <submittedName>
        <fullName evidence="3">Siderophore-interacting protein</fullName>
    </submittedName>
</protein>
<dbReference type="Proteomes" id="UP001500392">
    <property type="component" value="Unassembled WGS sequence"/>
</dbReference>
<dbReference type="InterPro" id="IPR017938">
    <property type="entry name" value="Riboflavin_synthase-like_b-brl"/>
</dbReference>
<comment type="caution">
    <text evidence="3">The sequence shown here is derived from an EMBL/GenBank/DDBJ whole genome shotgun (WGS) entry which is preliminary data.</text>
</comment>
<reference evidence="4" key="1">
    <citation type="journal article" date="2019" name="Int. J. Syst. Evol. Microbiol.">
        <title>The Global Catalogue of Microorganisms (GCM) 10K type strain sequencing project: providing services to taxonomists for standard genome sequencing and annotation.</title>
        <authorList>
            <consortium name="The Broad Institute Genomics Platform"/>
            <consortium name="The Broad Institute Genome Sequencing Center for Infectious Disease"/>
            <person name="Wu L."/>
            <person name="Ma J."/>
        </authorList>
    </citation>
    <scope>NUCLEOTIDE SEQUENCE [LARGE SCALE GENOMIC DNA]</scope>
    <source>
        <strain evidence="4">JCM 17304</strain>
    </source>
</reference>
<dbReference type="PROSITE" id="PS51384">
    <property type="entry name" value="FAD_FR"/>
    <property type="match status" value="1"/>
</dbReference>